<evidence type="ECO:0000313" key="5">
    <source>
        <dbReference type="Proteomes" id="UP000191418"/>
    </source>
</evidence>
<dbReference type="NCBIfam" id="TIGR00104">
    <property type="entry name" value="tRNA_TsaA"/>
    <property type="match status" value="1"/>
</dbReference>
<sequence>MCVIKWVSGYQMTKLNNDAEFQFQAIGYIQSCYKEKFGVPRQPGLAPAATGQLRLVPPYNQAAAVRGLEHSSHIWLQFVFHQCLRQAWKPTVRPPRLGGNERVGVFATRSTFRPNAIGLSVVKLDQIDTENNEVILHLSGLDLVDGTPILDIKPYIPYVDKVDEAHNTMASDQPEIRAVRWTTPALEELKDYEQKHGVFKALVEQVLQQDPRPAYKKNQDEEKVYGIHLGEANVQFKARAEETDQERIYIEVIALK</sequence>
<dbReference type="InterPro" id="IPR023368">
    <property type="entry name" value="UPF0066_cons_site"/>
</dbReference>
<dbReference type="FunFam" id="2.40.30.70:FF:000001">
    <property type="entry name" value="tRNA (N6-threonylcarbamoyladenosine(37)-N6)-methyltransferase TrmO"/>
    <property type="match status" value="1"/>
</dbReference>
<proteinExistence type="inferred from homology"/>
<dbReference type="InterPro" id="IPR036413">
    <property type="entry name" value="YaeB-like_sf"/>
</dbReference>
<dbReference type="Gene3D" id="2.40.30.70">
    <property type="entry name" value="YaeB-like"/>
    <property type="match status" value="1"/>
</dbReference>
<dbReference type="PROSITE" id="PS51668">
    <property type="entry name" value="TSAA_2"/>
    <property type="match status" value="1"/>
</dbReference>
<keyword evidence="1" id="KW-0949">S-adenosyl-L-methionine</keyword>
<dbReference type="GO" id="GO:0089715">
    <property type="term" value="F:tRNA (L-threonylcarbamoyladenosine(37)-C2) methyltransferase activity"/>
    <property type="evidence" value="ECO:0007669"/>
    <property type="project" value="TreeGrafter"/>
</dbReference>
<dbReference type="InterPro" id="IPR040372">
    <property type="entry name" value="YaeB-like"/>
</dbReference>
<name>A0A1V4T189_9GAMM</name>
<accession>A0A1V4T189</accession>
<reference evidence="4 5" key="1">
    <citation type="submission" date="2017-01" db="EMBL/GenBank/DDBJ databases">
        <title>Genome Sequencing of a Marine Spirillum, Oceanospirillum multiglobuliferum ATCC 33336, from Japan.</title>
        <authorList>
            <person name="Carney J.G."/>
            <person name="Trachtenberg A.M."/>
            <person name="Rheaume B.A."/>
            <person name="Linnane J.D."/>
            <person name="Pitts N.L."/>
            <person name="Mykles D.L."/>
            <person name="Maclea K.S."/>
        </authorList>
    </citation>
    <scope>NUCLEOTIDE SEQUENCE [LARGE SCALE GENOMIC DNA]</scope>
    <source>
        <strain evidence="4 5">ATCC 33336</strain>
    </source>
</reference>
<evidence type="ECO:0000259" key="3">
    <source>
        <dbReference type="PROSITE" id="PS51668"/>
    </source>
</evidence>
<dbReference type="Pfam" id="PF18389">
    <property type="entry name" value="TrmO_C"/>
    <property type="match status" value="1"/>
</dbReference>
<dbReference type="CDD" id="cd09281">
    <property type="entry name" value="UPF0066"/>
    <property type="match status" value="1"/>
</dbReference>
<evidence type="ECO:0000313" key="4">
    <source>
        <dbReference type="EMBL" id="OPX54361.1"/>
    </source>
</evidence>
<keyword evidence="4" id="KW-0489">Methyltransferase</keyword>
<dbReference type="PANTHER" id="PTHR12818:SF0">
    <property type="entry name" value="TRNA (ADENINE(37)-N6)-METHYLTRANSFERASE"/>
    <property type="match status" value="1"/>
</dbReference>
<dbReference type="InterPro" id="IPR023370">
    <property type="entry name" value="TrmO-like_N"/>
</dbReference>
<dbReference type="AlphaFoldDB" id="A0A1V4T189"/>
<evidence type="ECO:0000256" key="2">
    <source>
        <dbReference type="ARBA" id="ARBA00033753"/>
    </source>
</evidence>
<dbReference type="PROSITE" id="PS01318">
    <property type="entry name" value="TSAA_1"/>
    <property type="match status" value="1"/>
</dbReference>
<comment type="similarity">
    <text evidence="2">Belongs to the tRNA methyltransferase O family.</text>
</comment>
<dbReference type="SUPFAM" id="SSF118196">
    <property type="entry name" value="YaeB-like"/>
    <property type="match status" value="1"/>
</dbReference>
<dbReference type="Gene3D" id="3.30.2310.10">
    <property type="entry name" value="YaeB-like"/>
    <property type="match status" value="1"/>
</dbReference>
<protein>
    <submittedName>
        <fullName evidence="4">tRNA (N6-threonylcarbamoyladenosine(37)-N6)-methyltransferase TrmO</fullName>
    </submittedName>
</protein>
<keyword evidence="4" id="KW-0808">Transferase</keyword>
<dbReference type="Pfam" id="PF01980">
    <property type="entry name" value="TrmO_N"/>
    <property type="match status" value="1"/>
</dbReference>
<dbReference type="EMBL" id="MTSM01000027">
    <property type="protein sequence ID" value="OPX54361.1"/>
    <property type="molecule type" value="Genomic_DNA"/>
</dbReference>
<feature type="domain" description="TsaA-like" evidence="3">
    <location>
        <begin position="23"/>
        <end position="164"/>
    </location>
</feature>
<organism evidence="4 5">
    <name type="scientific">Oceanospirillum multiglobuliferum</name>
    <dbReference type="NCBI Taxonomy" id="64969"/>
    <lineage>
        <taxon>Bacteria</taxon>
        <taxon>Pseudomonadati</taxon>
        <taxon>Pseudomonadota</taxon>
        <taxon>Gammaproteobacteria</taxon>
        <taxon>Oceanospirillales</taxon>
        <taxon>Oceanospirillaceae</taxon>
        <taxon>Oceanospirillum</taxon>
    </lineage>
</organism>
<dbReference type="PANTHER" id="PTHR12818">
    <property type="entry name" value="TRNA (ADENINE(37)-N6)-METHYLTRANSFERASE"/>
    <property type="match status" value="1"/>
</dbReference>
<keyword evidence="5" id="KW-1185">Reference proteome</keyword>
<gene>
    <name evidence="4" type="ORF">BTE48_14555</name>
</gene>
<comment type="caution">
    <text evidence="4">The sequence shown here is derived from an EMBL/GenBank/DDBJ whole genome shotgun (WGS) entry which is preliminary data.</text>
</comment>
<dbReference type="STRING" id="64969.SAMN02745127_02858"/>
<dbReference type="Proteomes" id="UP000191418">
    <property type="component" value="Unassembled WGS sequence"/>
</dbReference>
<dbReference type="InterPro" id="IPR041369">
    <property type="entry name" value="TrmO_C"/>
</dbReference>
<dbReference type="GO" id="GO:0032259">
    <property type="term" value="P:methylation"/>
    <property type="evidence" value="ECO:0007669"/>
    <property type="project" value="UniProtKB-KW"/>
</dbReference>
<evidence type="ECO:0000256" key="1">
    <source>
        <dbReference type="ARBA" id="ARBA00022691"/>
    </source>
</evidence>
<dbReference type="InterPro" id="IPR036414">
    <property type="entry name" value="YaeB_N_sf"/>
</dbReference>